<organism evidence="4 5">
    <name type="scientific">Paenibacillus terricola</name>
    <dbReference type="NCBI Taxonomy" id="2763503"/>
    <lineage>
        <taxon>Bacteria</taxon>
        <taxon>Bacillati</taxon>
        <taxon>Bacillota</taxon>
        <taxon>Bacilli</taxon>
        <taxon>Bacillales</taxon>
        <taxon>Paenibacillaceae</taxon>
        <taxon>Paenibacillus</taxon>
    </lineage>
</organism>
<dbReference type="Pfam" id="PF00395">
    <property type="entry name" value="SLH"/>
    <property type="match status" value="2"/>
</dbReference>
<dbReference type="RefSeq" id="WP_191206196.1">
    <property type="nucleotide sequence ID" value="NZ_JACXZA010000007.1"/>
</dbReference>
<feature type="chain" id="PRO_5045992383" evidence="2">
    <location>
        <begin position="25"/>
        <end position="498"/>
    </location>
</feature>
<reference evidence="4 5" key="1">
    <citation type="submission" date="2020-09" db="EMBL/GenBank/DDBJ databases">
        <title>Paenibacillus sp. strain PR3 16S rRNA gene Genome sequencing and assembly.</title>
        <authorList>
            <person name="Kim J."/>
        </authorList>
    </citation>
    <scope>NUCLEOTIDE SEQUENCE [LARGE SCALE GENOMIC DNA]</scope>
    <source>
        <strain evidence="4 5">PR3</strain>
    </source>
</reference>
<feature type="region of interest" description="Disordered" evidence="1">
    <location>
        <begin position="180"/>
        <end position="245"/>
    </location>
</feature>
<dbReference type="InterPro" id="IPR001119">
    <property type="entry name" value="SLH_dom"/>
</dbReference>
<keyword evidence="5" id="KW-1185">Reference proteome</keyword>
<evidence type="ECO:0000256" key="1">
    <source>
        <dbReference type="SAM" id="MobiDB-lite"/>
    </source>
</evidence>
<dbReference type="Proteomes" id="UP000609346">
    <property type="component" value="Unassembled WGS sequence"/>
</dbReference>
<accession>A0ABR8N3P4</accession>
<sequence length="498" mass="51470">MNKKLSKLLLLPLGVSLLLPGAIASADATKTTANFQDLAGIDAALKAKIDALLSKGVFDGVSNDNFGIDQNMTRAQFAKVLTLIYGVNIDSSVKSSSFADVGTGPNTSGWAIPYIEAAKKAGLLNGRTDGTFDPGNTVTMGEFAVGLLRGLGEKPDISGTPWYADAVKQAIEQKLIPSDATGKQKATRADLVSGAFSGNQAYEEKKKQEEEQNNGKDDDSKEPQNNNNNNNNSSTPSDTTAPTITGATINDVNVKLNGVDGTVGLRSSESLNKGTITVSEASTLTVTAVEGITLTDYAALSTSQTLVAGENKFNLIEKLGTLDHGGNGISMALLNSLDKNQDGFVISGTLRDSAGNSTNVTLTIKADDAKPNLTAATINGSPVTINNNTGSFTLGADAYLKTGTITADENAAFKVTGIKGIVDLTAYPALTYSKDLRAGTAETLNLATFLGSADAQGDGLSVSQLKVLTGAANSLTLTGTLTDEAGNVREVSLTLTLG</sequence>
<comment type="caution">
    <text evidence="4">The sequence shown here is derived from an EMBL/GenBank/DDBJ whole genome shotgun (WGS) entry which is preliminary data.</text>
</comment>
<protein>
    <submittedName>
        <fullName evidence="4">S-layer homology domain-containing protein</fullName>
    </submittedName>
</protein>
<keyword evidence="2" id="KW-0732">Signal</keyword>
<evidence type="ECO:0000259" key="3">
    <source>
        <dbReference type="PROSITE" id="PS51272"/>
    </source>
</evidence>
<evidence type="ECO:0000313" key="5">
    <source>
        <dbReference type="Proteomes" id="UP000609346"/>
    </source>
</evidence>
<feature type="signal peptide" evidence="2">
    <location>
        <begin position="1"/>
        <end position="24"/>
    </location>
</feature>
<dbReference type="EMBL" id="JACXZA010000007">
    <property type="protein sequence ID" value="MBD3921891.1"/>
    <property type="molecule type" value="Genomic_DNA"/>
</dbReference>
<evidence type="ECO:0000313" key="4">
    <source>
        <dbReference type="EMBL" id="MBD3921891.1"/>
    </source>
</evidence>
<feature type="compositionally biased region" description="Polar residues" evidence="1">
    <location>
        <begin position="233"/>
        <end position="245"/>
    </location>
</feature>
<proteinExistence type="predicted"/>
<dbReference type="PROSITE" id="PS51272">
    <property type="entry name" value="SLH"/>
    <property type="match status" value="2"/>
</dbReference>
<name>A0ABR8N3P4_9BACL</name>
<evidence type="ECO:0000256" key="2">
    <source>
        <dbReference type="SAM" id="SignalP"/>
    </source>
</evidence>
<gene>
    <name evidence="4" type="ORF">H8B09_24230</name>
</gene>
<feature type="domain" description="SLH" evidence="3">
    <location>
        <begin position="98"/>
        <end position="161"/>
    </location>
</feature>
<feature type="compositionally biased region" description="Basic and acidic residues" evidence="1">
    <location>
        <begin position="202"/>
        <end position="222"/>
    </location>
</feature>
<feature type="domain" description="SLH" evidence="3">
    <location>
        <begin position="32"/>
        <end position="95"/>
    </location>
</feature>